<dbReference type="AlphaFoldDB" id="A0A8J7I7W4"/>
<reference evidence="2 3" key="1">
    <citation type="journal article" date="2021" name="Int. J. Syst. Evol. Microbiol.">
        <title>Amazonocrinis nigriterrae gen. nov., sp. nov., Atlanticothrix silvestris gen. nov., sp. nov. and Dendronalium phyllosphericum gen. nov., sp. nov., nostocacean cyanobacteria from Brazilian environments.</title>
        <authorList>
            <person name="Alvarenga D.O."/>
            <person name="Andreote A.P.D."/>
            <person name="Branco L.H.Z."/>
            <person name="Delbaje E."/>
            <person name="Cruz R.B."/>
            <person name="Varani A.M."/>
            <person name="Fiore M.F."/>
        </authorList>
    </citation>
    <scope>NUCLEOTIDE SEQUENCE [LARGE SCALE GENOMIC DNA]</scope>
    <source>
        <strain evidence="2 3">CENA369</strain>
    </source>
</reference>
<dbReference type="CDD" id="cd07262">
    <property type="entry name" value="VOC_like"/>
    <property type="match status" value="1"/>
</dbReference>
<organism evidence="2 3">
    <name type="scientific">Dendronalium phyllosphericum CENA369</name>
    <dbReference type="NCBI Taxonomy" id="1725256"/>
    <lineage>
        <taxon>Bacteria</taxon>
        <taxon>Bacillati</taxon>
        <taxon>Cyanobacteriota</taxon>
        <taxon>Cyanophyceae</taxon>
        <taxon>Nostocales</taxon>
        <taxon>Nostocaceae</taxon>
        <taxon>Dendronalium</taxon>
        <taxon>Dendronalium phyllosphericum</taxon>
    </lineage>
</organism>
<gene>
    <name evidence="2" type="ORF">I8752_13895</name>
</gene>
<proteinExistence type="predicted"/>
<dbReference type="Gene3D" id="3.10.180.10">
    <property type="entry name" value="2,3-Dihydroxybiphenyl 1,2-Dioxygenase, domain 1"/>
    <property type="match status" value="1"/>
</dbReference>
<keyword evidence="3" id="KW-1185">Reference proteome</keyword>
<name>A0A8J7I7W4_9NOST</name>
<dbReference type="InterPro" id="IPR037523">
    <property type="entry name" value="VOC_core"/>
</dbReference>
<dbReference type="RefSeq" id="WP_214432908.1">
    <property type="nucleotide sequence ID" value="NZ_CAWPUQ010000290.1"/>
</dbReference>
<sequence>MIDHIGINVSNLEKSKNFYTIALAPLGYKLLIEYDATETGSKYAAGFGTNGKADFWIVDGQVNTPRIHVAFTTESCQKVNAFYEAAVKLGSTDNGAPSLRLHYYHHNYYGAFVLDPDGHNIEVVCYAFLGK</sequence>
<accession>A0A8J7I7W4</accession>
<protein>
    <submittedName>
        <fullName evidence="2">VOC family protein</fullName>
    </submittedName>
</protein>
<dbReference type="EMBL" id="JAECZA010000055">
    <property type="protein sequence ID" value="MBH8574092.1"/>
    <property type="molecule type" value="Genomic_DNA"/>
</dbReference>
<dbReference type="InterPro" id="IPR004360">
    <property type="entry name" value="Glyas_Fos-R_dOase_dom"/>
</dbReference>
<evidence type="ECO:0000313" key="3">
    <source>
        <dbReference type="Proteomes" id="UP000662314"/>
    </source>
</evidence>
<dbReference type="PROSITE" id="PS51819">
    <property type="entry name" value="VOC"/>
    <property type="match status" value="1"/>
</dbReference>
<feature type="domain" description="VOC" evidence="1">
    <location>
        <begin position="1"/>
        <end position="126"/>
    </location>
</feature>
<dbReference type="Proteomes" id="UP000662314">
    <property type="component" value="Unassembled WGS sequence"/>
</dbReference>
<dbReference type="SUPFAM" id="SSF54593">
    <property type="entry name" value="Glyoxalase/Bleomycin resistance protein/Dihydroxybiphenyl dioxygenase"/>
    <property type="match status" value="1"/>
</dbReference>
<evidence type="ECO:0000313" key="2">
    <source>
        <dbReference type="EMBL" id="MBH8574092.1"/>
    </source>
</evidence>
<dbReference type="PANTHER" id="PTHR35006">
    <property type="entry name" value="GLYOXALASE FAMILY PROTEIN (AFU_ORTHOLOGUE AFUA_5G14830)"/>
    <property type="match status" value="1"/>
</dbReference>
<dbReference type="PANTHER" id="PTHR35006:SF2">
    <property type="entry name" value="GLYOXALASE FAMILY PROTEIN (AFU_ORTHOLOGUE AFUA_5G14830)"/>
    <property type="match status" value="1"/>
</dbReference>
<dbReference type="InterPro" id="IPR029068">
    <property type="entry name" value="Glyas_Bleomycin-R_OHBP_Dase"/>
</dbReference>
<comment type="caution">
    <text evidence="2">The sequence shown here is derived from an EMBL/GenBank/DDBJ whole genome shotgun (WGS) entry which is preliminary data.</text>
</comment>
<dbReference type="Pfam" id="PF00903">
    <property type="entry name" value="Glyoxalase"/>
    <property type="match status" value="1"/>
</dbReference>
<evidence type="ECO:0000259" key="1">
    <source>
        <dbReference type="PROSITE" id="PS51819"/>
    </source>
</evidence>